<name>A0A4Q1BQ78_TREME</name>
<proteinExistence type="predicted"/>
<dbReference type="InterPro" id="IPR006597">
    <property type="entry name" value="Sel1-like"/>
</dbReference>
<organism evidence="3 4">
    <name type="scientific">Tremella mesenterica</name>
    <name type="common">Jelly fungus</name>
    <dbReference type="NCBI Taxonomy" id="5217"/>
    <lineage>
        <taxon>Eukaryota</taxon>
        <taxon>Fungi</taxon>
        <taxon>Dikarya</taxon>
        <taxon>Basidiomycota</taxon>
        <taxon>Agaricomycotina</taxon>
        <taxon>Tremellomycetes</taxon>
        <taxon>Tremellales</taxon>
        <taxon>Tremellaceae</taxon>
        <taxon>Tremella</taxon>
    </lineage>
</organism>
<dbReference type="VEuPathDB" id="FungiDB:TREMEDRAFT_73772"/>
<comment type="caution">
    <text evidence="3">The sequence shown here is derived from an EMBL/GenBank/DDBJ whole genome shotgun (WGS) entry which is preliminary data.</text>
</comment>
<feature type="compositionally biased region" description="Low complexity" evidence="2">
    <location>
        <begin position="29"/>
        <end position="47"/>
    </location>
</feature>
<dbReference type="InterPro" id="IPR011990">
    <property type="entry name" value="TPR-like_helical_dom_sf"/>
</dbReference>
<dbReference type="AlphaFoldDB" id="A0A4Q1BQ78"/>
<feature type="region of interest" description="Disordered" evidence="2">
    <location>
        <begin position="19"/>
        <end position="151"/>
    </location>
</feature>
<dbReference type="Proteomes" id="UP000289152">
    <property type="component" value="Unassembled WGS sequence"/>
</dbReference>
<dbReference type="PANTHER" id="PTHR46430:SF2">
    <property type="entry name" value="CHITIN SYNTHASE REGULATORY FACTOR 4"/>
    <property type="match status" value="1"/>
</dbReference>
<reference evidence="3 4" key="1">
    <citation type="submission" date="2016-06" db="EMBL/GenBank/DDBJ databases">
        <title>Evolution of pathogenesis and genome organization in the Tremellales.</title>
        <authorList>
            <person name="Cuomo C."/>
            <person name="Litvintseva A."/>
            <person name="Heitman J."/>
            <person name="Chen Y."/>
            <person name="Sun S."/>
            <person name="Springer D."/>
            <person name="Dromer F."/>
            <person name="Young S."/>
            <person name="Zeng Q."/>
            <person name="Chapman S."/>
            <person name="Gujja S."/>
            <person name="Saif S."/>
            <person name="Birren B."/>
        </authorList>
    </citation>
    <scope>NUCLEOTIDE SEQUENCE [LARGE SCALE GENOMIC DNA]</scope>
    <source>
        <strain evidence="3 4">ATCC 28783</strain>
    </source>
</reference>
<dbReference type="InParanoid" id="A0A4Q1BQ78"/>
<protein>
    <recommendedName>
        <fullName evidence="5">Enzyme activator</fullName>
    </recommendedName>
</protein>
<keyword evidence="4" id="KW-1185">Reference proteome</keyword>
<gene>
    <name evidence="3" type="ORF">M231_02747</name>
</gene>
<dbReference type="Gene3D" id="1.25.40.10">
    <property type="entry name" value="Tetratricopeptide repeat domain"/>
    <property type="match status" value="1"/>
</dbReference>
<evidence type="ECO:0000256" key="2">
    <source>
        <dbReference type="SAM" id="MobiDB-lite"/>
    </source>
</evidence>
<feature type="region of interest" description="Disordered" evidence="2">
    <location>
        <begin position="638"/>
        <end position="663"/>
    </location>
</feature>
<evidence type="ECO:0008006" key="5">
    <source>
        <dbReference type="Google" id="ProtNLM"/>
    </source>
</evidence>
<feature type="compositionally biased region" description="Low complexity" evidence="2">
    <location>
        <begin position="638"/>
        <end position="648"/>
    </location>
</feature>
<feature type="region of interest" description="Disordered" evidence="2">
    <location>
        <begin position="176"/>
        <end position="203"/>
    </location>
</feature>
<dbReference type="EMBL" id="SDIL01000024">
    <property type="protein sequence ID" value="RXK39952.1"/>
    <property type="molecule type" value="Genomic_DNA"/>
</dbReference>
<evidence type="ECO:0000313" key="3">
    <source>
        <dbReference type="EMBL" id="RXK39952.1"/>
    </source>
</evidence>
<dbReference type="Pfam" id="PF08238">
    <property type="entry name" value="Sel1"/>
    <property type="match status" value="5"/>
</dbReference>
<dbReference type="SMART" id="SM00671">
    <property type="entry name" value="SEL1"/>
    <property type="match status" value="5"/>
</dbReference>
<evidence type="ECO:0000313" key="4">
    <source>
        <dbReference type="Proteomes" id="UP000289152"/>
    </source>
</evidence>
<dbReference type="STRING" id="5217.A0A4Q1BQ78"/>
<dbReference type="SUPFAM" id="SSF81901">
    <property type="entry name" value="HCP-like"/>
    <property type="match status" value="2"/>
</dbReference>
<dbReference type="PANTHER" id="PTHR46430">
    <property type="entry name" value="PROTEIN SKT5-RELATED"/>
    <property type="match status" value="1"/>
</dbReference>
<accession>A0A4Q1BQ78</accession>
<evidence type="ECO:0000256" key="1">
    <source>
        <dbReference type="ARBA" id="ARBA00022737"/>
    </source>
</evidence>
<dbReference type="OrthoDB" id="272077at2759"/>
<dbReference type="InterPro" id="IPR051726">
    <property type="entry name" value="Chitin_Synth_Reg"/>
</dbReference>
<dbReference type="FunCoup" id="A0A4Q1BQ78">
    <property type="interactions" value="7"/>
</dbReference>
<feature type="compositionally biased region" description="Low complexity" evidence="2">
    <location>
        <begin position="188"/>
        <end position="203"/>
    </location>
</feature>
<feature type="region of interest" description="Disordered" evidence="2">
    <location>
        <begin position="678"/>
        <end position="714"/>
    </location>
</feature>
<keyword evidence="1" id="KW-0677">Repeat</keyword>
<sequence>MAYLHRGHRTLLTALPIPISPQPDWSTYPSTRRSIASSSSSSTTIRRVPPPSYADSLPDSVNTFPVEDTTETFHHPTAGHNVDGLSYGIPVDEDMRLRRPRPSLSRGTSETSQGDDDGPRMRPMRSMSYDDYVTSEQSTPPPPVTHNRTFSHSTNLLPFSSLPTLSPPPLIPLHYPPSLPTMNPPHPSSLQNPSSIPSSSSSTAIAPPLTFPFPKIDALLLSAPTLDSSPEPDRLAWAQDVLRILEKHKPSDGISKGSSRPIPSALTSLLQQAVPIILEMSKSKDASLAARAGYLKATLMASGTCELVPKDPRTAFKEFEIAAKGGEVRGWFTLGRDYESVGDVQRAKDCFERGKNKADGECTYRLGMAHLLGQLSLPSNPDIALPLLSTAADLATIDAPHLAYVYGMLLANELEIPQPLPSHLVLPADSPPETIIAQHVRAKEAIERAAYLCHPAAQYKMGYIYEHAALGSAYDPLMSVQWYSLASQGREVEADMALSKWFLCGAEPHFAKNEELARTFAEKAARKGHPNGCFAMGYYYELGIGGRKDIVSATKWYNKAAKLQNTDAIARLAALAAPVPRAISMQEHETHVQDTLVRKRTAAKIRSDRTSIHRPAQAIVQRRRQEESLRLQADSAARAAARDVPPVQQGEPIFSPNPRPGEIMATTQRYLTPLRMPVPSREPQRYVNNGEHLRPSRSPGLVSPRSGDFPISASIPGRDGNRVYALQDSRVGNVQGVFGGREMDERERERERIREIERERKEGPQTFAEMGFVSKPVEDDGCVVM</sequence>
<feature type="compositionally biased region" description="Pro residues" evidence="2">
    <location>
        <begin position="176"/>
        <end position="187"/>
    </location>
</feature>